<dbReference type="PANTHER" id="PTHR45782:SF4">
    <property type="entry name" value="MITOCHONDRIAL RIBOSOME-ASSOCIATED GTPASE 1"/>
    <property type="match status" value="1"/>
</dbReference>
<dbReference type="EMBL" id="JACOPR010000005">
    <property type="protein sequence ID" value="MBC5731017.1"/>
    <property type="molecule type" value="Genomic_DNA"/>
</dbReference>
<comment type="caution">
    <text evidence="7">The sequence shown here is derived from an EMBL/GenBank/DDBJ whole genome shotgun (WGS) entry which is preliminary data.</text>
</comment>
<keyword evidence="2 4" id="KW-0547">Nucleotide-binding</keyword>
<feature type="domain" description="CP-type G" evidence="6">
    <location>
        <begin position="13"/>
        <end position="178"/>
    </location>
</feature>
<comment type="similarity">
    <text evidence="4">Belongs to the TRAFAC class YlqF/YawG GTPase family. MTG1 subfamily.</text>
</comment>
<comment type="function">
    <text evidence="4">Required for a late step of 50S ribosomal subunit assembly. Has GTPase activity.</text>
</comment>
<evidence type="ECO:0000256" key="3">
    <source>
        <dbReference type="ARBA" id="ARBA00023134"/>
    </source>
</evidence>
<proteinExistence type="inferred from homology"/>
<sequence length="297" mass="33302">MNIQWYPGHMTKTRRMIAEHLKYVDLVAEVVDARIPVSSRNPDIDELVGSKPRIIILNRADQADPAQNRAWGDWFRAQGFTVLETSAKDGKGVNQFSTAARAALKDKLEQWKAKGQVGRPIRAMIVGVPNVGKSTFINQVAKRKSAKAGDRPGVTRGKQWVSVDASLDLLDTPGILWPKFEDQSIGLNLAFTGAVKDEIMDVETLACHFMDLLNRRYPEALGRYKIEADPEAQGWELLERAARKRGFLISGGEPDTERMSKILLDEYRGGKLGRFTLETPEDVRREETETEAPRGED</sequence>
<evidence type="ECO:0000313" key="7">
    <source>
        <dbReference type="EMBL" id="MBC5731017.1"/>
    </source>
</evidence>
<dbReference type="RefSeq" id="WP_186963805.1">
    <property type="nucleotide sequence ID" value="NZ_JACOPR010000005.1"/>
</dbReference>
<dbReference type="Proteomes" id="UP000660021">
    <property type="component" value="Unassembled WGS sequence"/>
</dbReference>
<dbReference type="Gene3D" id="3.40.50.300">
    <property type="entry name" value="P-loop containing nucleotide triphosphate hydrolases"/>
    <property type="match status" value="1"/>
</dbReference>
<evidence type="ECO:0000256" key="4">
    <source>
        <dbReference type="PIRNR" id="PIRNR006230"/>
    </source>
</evidence>
<dbReference type="InterPro" id="IPR019991">
    <property type="entry name" value="GTP-bd_ribosome_bgen"/>
</dbReference>
<organism evidence="7 8">
    <name type="scientific">Pseudoflavonifractor hominis</name>
    <dbReference type="NCBI Taxonomy" id="2763059"/>
    <lineage>
        <taxon>Bacteria</taxon>
        <taxon>Bacillati</taxon>
        <taxon>Bacillota</taxon>
        <taxon>Clostridia</taxon>
        <taxon>Eubacteriales</taxon>
        <taxon>Oscillospiraceae</taxon>
        <taxon>Pseudoflavonifractor</taxon>
    </lineage>
</organism>
<evidence type="ECO:0000256" key="5">
    <source>
        <dbReference type="SAM" id="MobiDB-lite"/>
    </source>
</evidence>
<keyword evidence="4" id="KW-0963">Cytoplasm</keyword>
<dbReference type="Gene3D" id="1.10.1580.10">
    <property type="match status" value="1"/>
</dbReference>
<dbReference type="NCBIfam" id="TIGR03596">
    <property type="entry name" value="GTPase_YlqF"/>
    <property type="match status" value="1"/>
</dbReference>
<dbReference type="PROSITE" id="PS51721">
    <property type="entry name" value="G_CP"/>
    <property type="match status" value="1"/>
</dbReference>
<feature type="region of interest" description="Disordered" evidence="5">
    <location>
        <begin position="275"/>
        <end position="297"/>
    </location>
</feature>
<dbReference type="PRINTS" id="PR00326">
    <property type="entry name" value="GTP1OBG"/>
</dbReference>
<evidence type="ECO:0000256" key="2">
    <source>
        <dbReference type="ARBA" id="ARBA00022741"/>
    </source>
</evidence>
<dbReference type="SUPFAM" id="SSF52540">
    <property type="entry name" value="P-loop containing nucleoside triphosphate hydrolases"/>
    <property type="match status" value="1"/>
</dbReference>
<dbReference type="InterPro" id="IPR006073">
    <property type="entry name" value="GTP-bd"/>
</dbReference>
<dbReference type="PANTHER" id="PTHR45782">
    <property type="entry name" value="MITOCHONDRIAL RIBOSOME-ASSOCIATED GTPASE 1"/>
    <property type="match status" value="1"/>
</dbReference>
<evidence type="ECO:0000313" key="8">
    <source>
        <dbReference type="Proteomes" id="UP000660021"/>
    </source>
</evidence>
<dbReference type="InterPro" id="IPR023179">
    <property type="entry name" value="GTP-bd_ortho_bundle_sf"/>
</dbReference>
<dbReference type="CDD" id="cd01856">
    <property type="entry name" value="YlqF"/>
    <property type="match status" value="1"/>
</dbReference>
<evidence type="ECO:0000259" key="6">
    <source>
        <dbReference type="PROSITE" id="PS51721"/>
    </source>
</evidence>
<protein>
    <recommendedName>
        <fullName evidence="1 4">Ribosome biogenesis GTPase A</fullName>
    </recommendedName>
</protein>
<name>A0ABR7HU06_9FIRM</name>
<accession>A0ABR7HU06</accession>
<feature type="compositionally biased region" description="Basic and acidic residues" evidence="5">
    <location>
        <begin position="281"/>
        <end position="297"/>
    </location>
</feature>
<comment type="subcellular location">
    <subcellularLocation>
        <location evidence="4">Cytoplasm</location>
    </subcellularLocation>
</comment>
<gene>
    <name evidence="7" type="primary">ylqF</name>
    <name evidence="7" type="ORF">H8S34_09275</name>
</gene>
<reference evidence="7 8" key="1">
    <citation type="submission" date="2020-08" db="EMBL/GenBank/DDBJ databases">
        <title>Genome public.</title>
        <authorList>
            <person name="Liu C."/>
            <person name="Sun Q."/>
        </authorList>
    </citation>
    <scope>NUCLEOTIDE SEQUENCE [LARGE SCALE GENOMIC DNA]</scope>
    <source>
        <strain evidence="7 8">New-38</strain>
    </source>
</reference>
<dbReference type="InterPro" id="IPR027417">
    <property type="entry name" value="P-loop_NTPase"/>
</dbReference>
<dbReference type="InterPro" id="IPR030378">
    <property type="entry name" value="G_CP_dom"/>
</dbReference>
<evidence type="ECO:0000256" key="1">
    <source>
        <dbReference type="ARBA" id="ARBA00014898"/>
    </source>
</evidence>
<dbReference type="Pfam" id="PF01926">
    <property type="entry name" value="MMR_HSR1"/>
    <property type="match status" value="1"/>
</dbReference>
<keyword evidence="3 4" id="KW-0342">GTP-binding</keyword>
<keyword evidence="8" id="KW-1185">Reference proteome</keyword>
<dbReference type="InterPro" id="IPR016478">
    <property type="entry name" value="GTPase_MTG1"/>
</dbReference>
<dbReference type="PIRSF" id="PIRSF006230">
    <property type="entry name" value="MG442"/>
    <property type="match status" value="1"/>
</dbReference>